<dbReference type="SUPFAM" id="SSF58104">
    <property type="entry name" value="Methyl-accepting chemotaxis protein (MCP) signaling domain"/>
    <property type="match status" value="1"/>
</dbReference>
<gene>
    <name evidence="15" type="ORF">II3_01723</name>
</gene>
<dbReference type="AlphaFoldDB" id="J8FNG2"/>
<dbReference type="CDD" id="cd12912">
    <property type="entry name" value="PDC2_MCP_like"/>
    <property type="match status" value="1"/>
</dbReference>
<keyword evidence="4" id="KW-0145">Chemotaxis</keyword>
<comment type="caution">
    <text evidence="15">The sequence shown here is derived from an EMBL/GenBank/DDBJ whole genome shotgun (WGS) entry which is preliminary data.</text>
</comment>
<dbReference type="InterPro" id="IPR004089">
    <property type="entry name" value="MCPsignal_dom"/>
</dbReference>
<dbReference type="InterPro" id="IPR029151">
    <property type="entry name" value="Sensor-like_sf"/>
</dbReference>
<evidence type="ECO:0000256" key="6">
    <source>
        <dbReference type="ARBA" id="ARBA00022989"/>
    </source>
</evidence>
<evidence type="ECO:0000256" key="5">
    <source>
        <dbReference type="ARBA" id="ARBA00022692"/>
    </source>
</evidence>
<keyword evidence="6 12" id="KW-1133">Transmembrane helix</keyword>
<reference evidence="15 16" key="1">
    <citation type="submission" date="2012-04" db="EMBL/GenBank/DDBJ databases">
        <title>The Genome Sequence of Bacillus cereus MC67.</title>
        <authorList>
            <consortium name="The Broad Institute Genome Sequencing Platform"/>
            <consortium name="The Broad Institute Genome Sequencing Center for Infectious Disease"/>
            <person name="Feldgarden M."/>
            <person name="Van der Auwera G.A."/>
            <person name="Mahillon J."/>
            <person name="Duprez V."/>
            <person name="Timmery S."/>
            <person name="Mattelet C."/>
            <person name="Dierick K."/>
            <person name="Sun M."/>
            <person name="Yu Z."/>
            <person name="Zhu L."/>
            <person name="Hu X."/>
            <person name="Shank E.B."/>
            <person name="Swiecicka I."/>
            <person name="Hansen B.M."/>
            <person name="Andrup L."/>
            <person name="Young S.K."/>
            <person name="Zeng Q."/>
            <person name="Gargeya S."/>
            <person name="Fitzgerald M."/>
            <person name="Haas B."/>
            <person name="Abouelleil A."/>
            <person name="Alvarado L."/>
            <person name="Arachchi H.M."/>
            <person name="Berlin A."/>
            <person name="Chapman S.B."/>
            <person name="Goldberg J."/>
            <person name="Griggs A."/>
            <person name="Gujja S."/>
            <person name="Hansen M."/>
            <person name="Howarth C."/>
            <person name="Imamovic A."/>
            <person name="Larimer J."/>
            <person name="McCowen C."/>
            <person name="Montmayeur A."/>
            <person name="Murphy C."/>
            <person name="Neiman D."/>
            <person name="Pearson M."/>
            <person name="Priest M."/>
            <person name="Roberts A."/>
            <person name="Saif S."/>
            <person name="Shea T."/>
            <person name="Sisk P."/>
            <person name="Sykes S."/>
            <person name="Wortman J."/>
            <person name="Nusbaum C."/>
            <person name="Birren B."/>
        </authorList>
    </citation>
    <scope>NUCLEOTIDE SEQUENCE [LARGE SCALE GENOMIC DNA]</scope>
    <source>
        <strain evidence="15 16">MC67</strain>
    </source>
</reference>
<dbReference type="SUPFAM" id="SSF103190">
    <property type="entry name" value="Sensory domain-like"/>
    <property type="match status" value="1"/>
</dbReference>
<dbReference type="FunFam" id="1.10.287.950:FF:000003">
    <property type="entry name" value="Methyl-accepting chemotaxis protein"/>
    <property type="match status" value="1"/>
</dbReference>
<accession>J8FNG2</accession>
<evidence type="ECO:0000313" key="15">
    <source>
        <dbReference type="EMBL" id="EJR02181.1"/>
    </source>
</evidence>
<dbReference type="Gene3D" id="3.30.450.20">
    <property type="entry name" value="PAS domain"/>
    <property type="match status" value="2"/>
</dbReference>
<proteinExistence type="inferred from homology"/>
<evidence type="ECO:0000256" key="2">
    <source>
        <dbReference type="ARBA" id="ARBA00022475"/>
    </source>
</evidence>
<dbReference type="Proteomes" id="UP000006997">
    <property type="component" value="Unassembled WGS sequence"/>
</dbReference>
<dbReference type="PRINTS" id="PR00260">
    <property type="entry name" value="CHEMTRNSDUCR"/>
</dbReference>
<keyword evidence="2" id="KW-1003">Cell membrane</keyword>
<dbReference type="GO" id="GO:0006935">
    <property type="term" value="P:chemotaxis"/>
    <property type="evidence" value="ECO:0007669"/>
    <property type="project" value="UniProtKB-KW"/>
</dbReference>
<dbReference type="PROSITE" id="PS50885">
    <property type="entry name" value="HAMP"/>
    <property type="match status" value="1"/>
</dbReference>
<protein>
    <recommendedName>
        <fullName evidence="17">Methyl-accepting chemotaxis protein</fullName>
    </recommendedName>
</protein>
<keyword evidence="3" id="KW-0488">Methylation</keyword>
<feature type="domain" description="HAMP" evidence="14">
    <location>
        <begin position="303"/>
        <end position="355"/>
    </location>
</feature>
<organism evidence="15 16">
    <name type="scientific">Bacillus cereus MC67</name>
    <dbReference type="NCBI Taxonomy" id="1053219"/>
    <lineage>
        <taxon>Bacteria</taxon>
        <taxon>Bacillati</taxon>
        <taxon>Bacillota</taxon>
        <taxon>Bacilli</taxon>
        <taxon>Bacillales</taxon>
        <taxon>Bacillaceae</taxon>
        <taxon>Bacillus</taxon>
        <taxon>Bacillus cereus group</taxon>
    </lineage>
</organism>
<dbReference type="PANTHER" id="PTHR32089:SF114">
    <property type="entry name" value="METHYL-ACCEPTING CHEMOTAXIS PROTEIN MCPB"/>
    <property type="match status" value="1"/>
</dbReference>
<evidence type="ECO:0000256" key="3">
    <source>
        <dbReference type="ARBA" id="ARBA00022481"/>
    </source>
</evidence>
<dbReference type="PATRIC" id="fig|1053219.3.peg.1757"/>
<feature type="transmembrane region" description="Helical" evidence="12">
    <location>
        <begin position="279"/>
        <end position="302"/>
    </location>
</feature>
<name>J8FNG2_BACCE</name>
<evidence type="ECO:0000256" key="7">
    <source>
        <dbReference type="ARBA" id="ARBA00023136"/>
    </source>
</evidence>
<evidence type="ECO:0000256" key="1">
    <source>
        <dbReference type="ARBA" id="ARBA00004651"/>
    </source>
</evidence>
<dbReference type="Gene3D" id="1.10.287.950">
    <property type="entry name" value="Methyl-accepting chemotaxis protein"/>
    <property type="match status" value="1"/>
</dbReference>
<dbReference type="SMART" id="SM00283">
    <property type="entry name" value="MA"/>
    <property type="match status" value="1"/>
</dbReference>
<evidence type="ECO:0000256" key="9">
    <source>
        <dbReference type="ARBA" id="ARBA00029447"/>
    </source>
</evidence>
<dbReference type="InterPro" id="IPR033479">
    <property type="entry name" value="dCache_1"/>
</dbReference>
<dbReference type="SMART" id="SM00304">
    <property type="entry name" value="HAMP"/>
    <property type="match status" value="1"/>
</dbReference>
<evidence type="ECO:0000256" key="10">
    <source>
        <dbReference type="ARBA" id="ARBA00058128"/>
    </source>
</evidence>
<evidence type="ECO:0000256" key="8">
    <source>
        <dbReference type="ARBA" id="ARBA00023224"/>
    </source>
</evidence>
<dbReference type="GO" id="GO:0005886">
    <property type="term" value="C:plasma membrane"/>
    <property type="evidence" value="ECO:0007669"/>
    <property type="project" value="UniProtKB-SubCell"/>
</dbReference>
<evidence type="ECO:0000256" key="12">
    <source>
        <dbReference type="SAM" id="Phobius"/>
    </source>
</evidence>
<dbReference type="EMBL" id="AHEN01000011">
    <property type="protein sequence ID" value="EJR02181.1"/>
    <property type="molecule type" value="Genomic_DNA"/>
</dbReference>
<dbReference type="CDD" id="cd06225">
    <property type="entry name" value="HAMP"/>
    <property type="match status" value="1"/>
</dbReference>
<dbReference type="GO" id="GO:0004888">
    <property type="term" value="F:transmembrane signaling receptor activity"/>
    <property type="evidence" value="ECO:0007669"/>
    <property type="project" value="InterPro"/>
</dbReference>
<keyword evidence="5 12" id="KW-0812">Transmembrane</keyword>
<evidence type="ECO:0000259" key="14">
    <source>
        <dbReference type="PROSITE" id="PS50885"/>
    </source>
</evidence>
<dbReference type="FunFam" id="3.30.450.20:FF:000048">
    <property type="entry name" value="Methyl-accepting chemotaxis protein"/>
    <property type="match status" value="1"/>
</dbReference>
<dbReference type="PANTHER" id="PTHR32089">
    <property type="entry name" value="METHYL-ACCEPTING CHEMOTAXIS PROTEIN MCPB"/>
    <property type="match status" value="1"/>
</dbReference>
<dbReference type="CDD" id="cd12913">
    <property type="entry name" value="PDC1_MCP_like"/>
    <property type="match status" value="1"/>
</dbReference>
<dbReference type="FunFam" id="3.30.450.20:FF:000068">
    <property type="entry name" value="Methyl-accepting chemotaxis protein"/>
    <property type="match status" value="1"/>
</dbReference>
<dbReference type="PROSITE" id="PS50111">
    <property type="entry name" value="CHEMOTAXIS_TRANSDUC_2"/>
    <property type="match status" value="1"/>
</dbReference>
<sequence length="660" mass="71892">MQNIFNWVKSMSIKKKLIISFFIILTIPGLIIGGVSYQTAKTNFEQQITGKAKENISVLNTVISQNIEEKFVDATYFADILTEDTYPNGQEELVRTKLAQYIKLHPEVEGIYIGTQTGKFIREPFIQMSDGYNPTDRSWYKEAHENKGKVIVTTPYQSASTKNMVVTIAKEVKDGKGVIGINLNLDNILKVSKMINIGEKGYAVILDQNKQIVSHPSRKPGSKVTEPWIKPIYEDKQGNVSYTEQDDKKNLIFATNEKTGWKVVGVMFDEEIIQAANPVFYKTLVVIAIAIVFGSVLIYFIINSITRPLRKIADSAYKISKGDLTEEITIYSKDDIGKLGNSFNEMSASLQDVITQISFSAEHVAASAEELTASVQQANDATDQITIAMEQVSGGAESQSQGVEEGAATLQQVNTAIQDVTGSAEEISISSLHARGRAVEGEELVEQTAKQMQSISRSVSQSDAIIKLLDEKSKQVGAISEAIQNIATQTNLLALNAAIEAARAGEQGRGFAIVADEVRKLAEQSGESSGEIANLIAEIKADIEHTVKAMDNVSVEVQQGLEVVTKTKVSFAEISSSTTHIVSQVNQMVETTKKIAGDANEVTNAIDEIAAAAEENTASMQSVAASTEEQVNSMEEISSASQNLAEMAEELQAMTSKFKV</sequence>
<evidence type="ECO:0000256" key="4">
    <source>
        <dbReference type="ARBA" id="ARBA00022500"/>
    </source>
</evidence>
<comment type="similarity">
    <text evidence="9">Belongs to the methyl-accepting chemotaxis (MCP) protein family.</text>
</comment>
<evidence type="ECO:0000256" key="11">
    <source>
        <dbReference type="PROSITE-ProRule" id="PRU00284"/>
    </source>
</evidence>
<comment type="function">
    <text evidence="10">Chemotactic-signal transducers respond to changes in the concentration of attractants and repellents in the environment, transduce a signal from the outside to the inside of the cell, and facilitate sensory adaptation through the variation of the level of methylation.</text>
</comment>
<dbReference type="CDD" id="cd11386">
    <property type="entry name" value="MCP_signal"/>
    <property type="match status" value="1"/>
</dbReference>
<dbReference type="Pfam" id="PF02743">
    <property type="entry name" value="dCache_1"/>
    <property type="match status" value="1"/>
</dbReference>
<feature type="domain" description="Methyl-accepting transducer" evidence="13">
    <location>
        <begin position="374"/>
        <end position="624"/>
    </location>
</feature>
<comment type="subcellular location">
    <subcellularLocation>
        <location evidence="1">Cell membrane</location>
        <topology evidence="1">Multi-pass membrane protein</topology>
    </subcellularLocation>
</comment>
<dbReference type="InterPro" id="IPR003660">
    <property type="entry name" value="HAMP_dom"/>
</dbReference>
<dbReference type="Pfam" id="PF00015">
    <property type="entry name" value="MCPsignal"/>
    <property type="match status" value="1"/>
</dbReference>
<dbReference type="Gene3D" id="1.10.8.500">
    <property type="entry name" value="HAMP domain in histidine kinase"/>
    <property type="match status" value="1"/>
</dbReference>
<keyword evidence="8 11" id="KW-0807">Transducer</keyword>
<dbReference type="FunFam" id="1.10.8.500:FF:000002">
    <property type="entry name" value="Methyl-accepting chemotaxis protein"/>
    <property type="match status" value="1"/>
</dbReference>
<dbReference type="Pfam" id="PF00672">
    <property type="entry name" value="HAMP"/>
    <property type="match status" value="1"/>
</dbReference>
<dbReference type="GO" id="GO:0007165">
    <property type="term" value="P:signal transduction"/>
    <property type="evidence" value="ECO:0007669"/>
    <property type="project" value="UniProtKB-KW"/>
</dbReference>
<evidence type="ECO:0000313" key="16">
    <source>
        <dbReference type="Proteomes" id="UP000006997"/>
    </source>
</evidence>
<evidence type="ECO:0008006" key="17">
    <source>
        <dbReference type="Google" id="ProtNLM"/>
    </source>
</evidence>
<dbReference type="InterPro" id="IPR004090">
    <property type="entry name" value="Chemotax_Me-accpt_rcpt"/>
</dbReference>
<evidence type="ECO:0000259" key="13">
    <source>
        <dbReference type="PROSITE" id="PS50111"/>
    </source>
</evidence>
<dbReference type="HOGENOM" id="CLU_000445_107_19_9"/>
<keyword evidence="7 12" id="KW-0472">Membrane</keyword>
<feature type="transmembrane region" description="Helical" evidence="12">
    <location>
        <begin position="17"/>
        <end position="37"/>
    </location>
</feature>